<evidence type="ECO:0000313" key="1">
    <source>
        <dbReference type="EMBL" id="BCJ67025.1"/>
    </source>
</evidence>
<dbReference type="Proteomes" id="UP000680866">
    <property type="component" value="Chromosome"/>
</dbReference>
<accession>A0A810N6F8</accession>
<dbReference type="AlphaFoldDB" id="A0A810N6F8"/>
<gene>
    <name evidence="1" type="ORF">Prubr_40460</name>
</gene>
<protein>
    <submittedName>
        <fullName evidence="1">Uncharacterized protein</fullName>
    </submittedName>
</protein>
<name>A0A810N6F8_9ACTN</name>
<sequence length="175" mass="17847">MVLTWPVRSGNTYIHDNGPGRSRRWLLRTAGATVGLAAAGALSACDLFGGDDPPPAPDPLAPLLADARDLAARHEAAAAAHPALADRLTPIAQAHRAHEAELVRVTRVSPSPSASGATSPPPQIPADADAAVAELRTAEEAGHKLAQEACLAAPAERAALLGSIAAARATHLEVL</sequence>
<reference evidence="1" key="1">
    <citation type="submission" date="2020-08" db="EMBL/GenBank/DDBJ databases">
        <title>Whole genome shotgun sequence of Polymorphospora rubra NBRC 101157.</title>
        <authorList>
            <person name="Komaki H."/>
            <person name="Tamura T."/>
        </authorList>
    </citation>
    <scope>NUCLEOTIDE SEQUENCE</scope>
    <source>
        <strain evidence="1">NBRC 101157</strain>
    </source>
</reference>
<dbReference type="KEGG" id="pry:Prubr_40460"/>
<dbReference type="EMBL" id="AP023359">
    <property type="protein sequence ID" value="BCJ67025.1"/>
    <property type="molecule type" value="Genomic_DNA"/>
</dbReference>
<evidence type="ECO:0000313" key="2">
    <source>
        <dbReference type="Proteomes" id="UP000680866"/>
    </source>
</evidence>
<proteinExistence type="predicted"/>
<organism evidence="1 2">
    <name type="scientific">Polymorphospora rubra</name>
    <dbReference type="NCBI Taxonomy" id="338584"/>
    <lineage>
        <taxon>Bacteria</taxon>
        <taxon>Bacillati</taxon>
        <taxon>Actinomycetota</taxon>
        <taxon>Actinomycetes</taxon>
        <taxon>Micromonosporales</taxon>
        <taxon>Micromonosporaceae</taxon>
        <taxon>Polymorphospora</taxon>
    </lineage>
</organism>
<keyword evidence="2" id="KW-1185">Reference proteome</keyword>